<accession>A0A4S4N3W2</accession>
<dbReference type="EMBL" id="SGPM01000003">
    <property type="protein sequence ID" value="THH33709.1"/>
    <property type="molecule type" value="Genomic_DNA"/>
</dbReference>
<gene>
    <name evidence="1" type="ORF">EUX98_g393</name>
</gene>
<sequence>MRALIELYHKSETFITPETLDQAIDEAFINIPEVHMATIAQRDRSREELTKHVTGRRTLAKLGNSQMLEQVQELSGGLYSDTKSEREEKLQAALYGAFRMKPSLETVIEEAYRFQEEKEVEGTKQ</sequence>
<dbReference type="Proteomes" id="UP000308730">
    <property type="component" value="Unassembled WGS sequence"/>
</dbReference>
<name>A0A4S4N3W2_9APHY</name>
<evidence type="ECO:0000313" key="1">
    <source>
        <dbReference type="EMBL" id="THH33709.1"/>
    </source>
</evidence>
<keyword evidence="2" id="KW-1185">Reference proteome</keyword>
<dbReference type="OrthoDB" id="5597211at2759"/>
<dbReference type="AlphaFoldDB" id="A0A4S4N3W2"/>
<proteinExistence type="predicted"/>
<evidence type="ECO:0000313" key="2">
    <source>
        <dbReference type="Proteomes" id="UP000308730"/>
    </source>
</evidence>
<reference evidence="1 2" key="1">
    <citation type="submission" date="2019-02" db="EMBL/GenBank/DDBJ databases">
        <title>Genome sequencing of the rare red list fungi Antrodiella citrinella (Flaviporus citrinellus).</title>
        <authorList>
            <person name="Buettner E."/>
            <person name="Kellner H."/>
        </authorList>
    </citation>
    <scope>NUCLEOTIDE SEQUENCE [LARGE SCALE GENOMIC DNA]</scope>
    <source>
        <strain evidence="1 2">DSM 108506</strain>
    </source>
</reference>
<protein>
    <submittedName>
        <fullName evidence="1">Uncharacterized protein</fullName>
    </submittedName>
</protein>
<organism evidence="1 2">
    <name type="scientific">Antrodiella citrinella</name>
    <dbReference type="NCBI Taxonomy" id="2447956"/>
    <lineage>
        <taxon>Eukaryota</taxon>
        <taxon>Fungi</taxon>
        <taxon>Dikarya</taxon>
        <taxon>Basidiomycota</taxon>
        <taxon>Agaricomycotina</taxon>
        <taxon>Agaricomycetes</taxon>
        <taxon>Polyporales</taxon>
        <taxon>Steccherinaceae</taxon>
        <taxon>Antrodiella</taxon>
    </lineage>
</organism>
<comment type="caution">
    <text evidence="1">The sequence shown here is derived from an EMBL/GenBank/DDBJ whole genome shotgun (WGS) entry which is preliminary data.</text>
</comment>